<dbReference type="RefSeq" id="WP_179388836.1">
    <property type="nucleotide sequence ID" value="NZ_JACBYQ010000001.1"/>
</dbReference>
<dbReference type="InterPro" id="IPR003356">
    <property type="entry name" value="DNA_methylase_A-5"/>
</dbReference>
<name>A0A7Y9LT87_9MICC</name>
<evidence type="ECO:0000256" key="3">
    <source>
        <dbReference type="ARBA" id="ARBA00022603"/>
    </source>
</evidence>
<keyword evidence="4 10" id="KW-0808">Transferase</keyword>
<dbReference type="InterPro" id="IPR038333">
    <property type="entry name" value="T1MK-like_N_sf"/>
</dbReference>
<dbReference type="InterPro" id="IPR004546">
    <property type="entry name" value="Restrct_endonuc_T1M"/>
</dbReference>
<dbReference type="PROSITE" id="PS00092">
    <property type="entry name" value="N6_MTASE"/>
    <property type="match status" value="1"/>
</dbReference>
<dbReference type="Gene3D" id="3.40.50.150">
    <property type="entry name" value="Vaccinia Virus protein VP39"/>
    <property type="match status" value="1"/>
</dbReference>
<dbReference type="PANTHER" id="PTHR42933">
    <property type="entry name" value="SLR6095 PROTEIN"/>
    <property type="match status" value="1"/>
</dbReference>
<evidence type="ECO:0000259" key="9">
    <source>
        <dbReference type="Pfam" id="PF12161"/>
    </source>
</evidence>
<dbReference type="GO" id="GO:0008170">
    <property type="term" value="F:N-methyltransferase activity"/>
    <property type="evidence" value="ECO:0007669"/>
    <property type="project" value="InterPro"/>
</dbReference>
<feature type="domain" description="N6 adenine-specific DNA methyltransferase N-terminal" evidence="9">
    <location>
        <begin position="25"/>
        <end position="137"/>
    </location>
</feature>
<evidence type="ECO:0000256" key="5">
    <source>
        <dbReference type="ARBA" id="ARBA00022691"/>
    </source>
</evidence>
<dbReference type="Gene3D" id="1.20.1260.30">
    <property type="match status" value="1"/>
</dbReference>
<evidence type="ECO:0000256" key="7">
    <source>
        <dbReference type="ARBA" id="ARBA00047942"/>
    </source>
</evidence>
<evidence type="ECO:0000313" key="10">
    <source>
        <dbReference type="EMBL" id="NYE95158.1"/>
    </source>
</evidence>
<keyword evidence="5" id="KW-0949">S-adenosyl-L-methionine</keyword>
<evidence type="ECO:0000256" key="4">
    <source>
        <dbReference type="ARBA" id="ARBA00022679"/>
    </source>
</evidence>
<evidence type="ECO:0000313" key="11">
    <source>
        <dbReference type="Proteomes" id="UP000521748"/>
    </source>
</evidence>
<dbReference type="InterPro" id="IPR002052">
    <property type="entry name" value="DNA_methylase_N6_adenine_CS"/>
</dbReference>
<dbReference type="Proteomes" id="UP000521748">
    <property type="component" value="Unassembled WGS sequence"/>
</dbReference>
<proteinExistence type="inferred from homology"/>
<dbReference type="InterPro" id="IPR029063">
    <property type="entry name" value="SAM-dependent_MTases_sf"/>
</dbReference>
<dbReference type="NCBIfam" id="TIGR00497">
    <property type="entry name" value="hsdM"/>
    <property type="match status" value="1"/>
</dbReference>
<keyword evidence="11" id="KW-1185">Reference proteome</keyword>
<reference evidence="10 11" key="1">
    <citation type="submission" date="2020-07" db="EMBL/GenBank/DDBJ databases">
        <title>Sequencing the genomes of 1000 actinobacteria strains.</title>
        <authorList>
            <person name="Klenk H.-P."/>
        </authorList>
    </citation>
    <scope>NUCLEOTIDE SEQUENCE [LARGE SCALE GENOMIC DNA]</scope>
    <source>
        <strain evidence="10 11">DSM 102047</strain>
    </source>
</reference>
<dbReference type="Pfam" id="PF02384">
    <property type="entry name" value="N6_Mtase"/>
    <property type="match status" value="1"/>
</dbReference>
<dbReference type="EC" id="2.1.1.72" evidence="2"/>
<accession>A0A7Y9LT87</accession>
<keyword evidence="3 10" id="KW-0489">Methyltransferase</keyword>
<evidence type="ECO:0000256" key="6">
    <source>
        <dbReference type="ARBA" id="ARBA00022747"/>
    </source>
</evidence>
<evidence type="ECO:0000256" key="1">
    <source>
        <dbReference type="ARBA" id="ARBA00006594"/>
    </source>
</evidence>
<dbReference type="PANTHER" id="PTHR42933:SF3">
    <property type="entry name" value="TYPE I RESTRICTION ENZYME MJAVIII METHYLASE SUBUNIT"/>
    <property type="match status" value="1"/>
</dbReference>
<keyword evidence="6" id="KW-0680">Restriction system</keyword>
<dbReference type="EMBL" id="JACBYQ010000001">
    <property type="protein sequence ID" value="NYE95158.1"/>
    <property type="molecule type" value="Genomic_DNA"/>
</dbReference>
<comment type="caution">
    <text evidence="10">The sequence shown here is derived from an EMBL/GenBank/DDBJ whole genome shotgun (WGS) entry which is preliminary data.</text>
</comment>
<dbReference type="GO" id="GO:0009307">
    <property type="term" value="P:DNA restriction-modification system"/>
    <property type="evidence" value="ECO:0007669"/>
    <property type="project" value="UniProtKB-KW"/>
</dbReference>
<organism evidence="10 11">
    <name type="scientific">Psychromicrobium silvestre</name>
    <dbReference type="NCBI Taxonomy" id="1645614"/>
    <lineage>
        <taxon>Bacteria</taxon>
        <taxon>Bacillati</taxon>
        <taxon>Actinomycetota</taxon>
        <taxon>Actinomycetes</taxon>
        <taxon>Micrococcales</taxon>
        <taxon>Micrococcaceae</taxon>
        <taxon>Psychromicrobium</taxon>
    </lineage>
</organism>
<gene>
    <name evidence="10" type="ORF">FHU41_001379</name>
</gene>
<dbReference type="GO" id="GO:0009007">
    <property type="term" value="F:site-specific DNA-methyltransferase (adenine-specific) activity"/>
    <property type="evidence" value="ECO:0007669"/>
    <property type="project" value="UniProtKB-EC"/>
</dbReference>
<dbReference type="InterPro" id="IPR022749">
    <property type="entry name" value="D12N6_MeTrfase_N"/>
</dbReference>
<dbReference type="GO" id="GO:0032259">
    <property type="term" value="P:methylation"/>
    <property type="evidence" value="ECO:0007669"/>
    <property type="project" value="UniProtKB-KW"/>
</dbReference>
<dbReference type="PRINTS" id="PR00507">
    <property type="entry name" value="N12N6MTFRASE"/>
</dbReference>
<dbReference type="AlphaFoldDB" id="A0A7Y9LT87"/>
<comment type="similarity">
    <text evidence="1">Belongs to the N(4)/N(6)-methyltransferase family.</text>
</comment>
<evidence type="ECO:0000256" key="2">
    <source>
        <dbReference type="ARBA" id="ARBA00011900"/>
    </source>
</evidence>
<feature type="domain" description="DNA methylase adenine-specific" evidence="8">
    <location>
        <begin position="150"/>
        <end position="457"/>
    </location>
</feature>
<sequence length="826" mass="92294">MTSSTESGSTQGVRAVALKKSDLYSSLWKSCDELRGGMDASQYKDYILTMLFVKYVSDKAKTDPNSLIDVPNGGSFDDMIAVKGNKEIGDKVNKIIAKLAEVNDLQKVIDLADFNDEEKLGKGKEMQDRLSKLVTIFQELDFRGSRAEGDDLLGDAYEYLMRHFATESGKSKGQFYTPAEVSRVIAKLISVTPETPRSATVYDPTCGSGSLLLKVAAESRQGLTTYGQEKDNATWALSKMNMILHDNAIADIRKGDTITSPQFTTGDTLDTFDFIVANPPFSIKSWSNGLENEFGRFEHGMPPEKNGDYAFLLHILKSMKSTGKAAVILPHGVLFRGNKEADIRKQLVKRGFIKGIIGLPANLFYGTGIPACVIVLDKENAQSRTGVFMVDASNGFLKDGNKNRLRSQDMHKIVDVFNKQQEIDRYSRIVPLDEISNANNEFNLNIPRYIDSSEHEDVQDLYAHIHGGVPNRDIDALSASWDAFPDLRRQLFIGNGQSGYCELTVNIAEVQQTILDSADFTRFYEKALAQVDKWYGAHRPALESISSDTKPSELISILGDELLAEFRNAPLLDEYDVYERLMTYWHGVMHDDVFLIMNEGWLKAALPRKTIEDKDRKISETPDLVIGSGRNTAKYKADLIPPALIVSRFFAEDQARIEDMTAAAEDATHQVEEYLEEHAVEDGLLAEAMDDGKISKALAMTRLKDAKREHAEPEEIITLKHLIDLYDKEAATKKLLRECQTKLDIATLTQYGHLSEIEIRELVLDDKWKTSITNGITGEVTKLTHNLVARIKQLGERYDATLGDLESEIEKLSSKVALHLAEMGLK</sequence>
<dbReference type="Pfam" id="PF12161">
    <property type="entry name" value="HsdM_N"/>
    <property type="match status" value="1"/>
</dbReference>
<dbReference type="GO" id="GO:0003677">
    <property type="term" value="F:DNA binding"/>
    <property type="evidence" value="ECO:0007669"/>
    <property type="project" value="InterPro"/>
</dbReference>
<protein>
    <recommendedName>
        <fullName evidence="2">site-specific DNA-methyltransferase (adenine-specific)</fullName>
        <ecNumber evidence="2">2.1.1.72</ecNumber>
    </recommendedName>
</protein>
<dbReference type="InterPro" id="IPR051537">
    <property type="entry name" value="DNA_Adenine_Mtase"/>
</dbReference>
<dbReference type="SUPFAM" id="SSF53335">
    <property type="entry name" value="S-adenosyl-L-methionine-dependent methyltransferases"/>
    <property type="match status" value="1"/>
</dbReference>
<evidence type="ECO:0000259" key="8">
    <source>
        <dbReference type="Pfam" id="PF02384"/>
    </source>
</evidence>
<comment type="catalytic activity">
    <reaction evidence="7">
        <text>a 2'-deoxyadenosine in DNA + S-adenosyl-L-methionine = an N(6)-methyl-2'-deoxyadenosine in DNA + S-adenosyl-L-homocysteine + H(+)</text>
        <dbReference type="Rhea" id="RHEA:15197"/>
        <dbReference type="Rhea" id="RHEA-COMP:12418"/>
        <dbReference type="Rhea" id="RHEA-COMP:12419"/>
        <dbReference type="ChEBI" id="CHEBI:15378"/>
        <dbReference type="ChEBI" id="CHEBI:57856"/>
        <dbReference type="ChEBI" id="CHEBI:59789"/>
        <dbReference type="ChEBI" id="CHEBI:90615"/>
        <dbReference type="ChEBI" id="CHEBI:90616"/>
        <dbReference type="EC" id="2.1.1.72"/>
    </reaction>
</comment>